<feature type="transmembrane region" description="Helical" evidence="1">
    <location>
        <begin position="359"/>
        <end position="382"/>
    </location>
</feature>
<dbReference type="Proteomes" id="UP001055437">
    <property type="component" value="Chromosome"/>
</dbReference>
<dbReference type="Proteomes" id="UP000280586">
    <property type="component" value="Chromosome"/>
</dbReference>
<gene>
    <name evidence="2" type="ORF">CP523_04455</name>
    <name evidence="3" type="ORF">NH397_12700</name>
</gene>
<evidence type="ECO:0000256" key="1">
    <source>
        <dbReference type="SAM" id="Phobius"/>
    </source>
</evidence>
<feature type="transmembrane region" description="Helical" evidence="1">
    <location>
        <begin position="12"/>
        <end position="31"/>
    </location>
</feature>
<dbReference type="KEGG" id="csep:CP523_04455"/>
<evidence type="ECO:0000313" key="3">
    <source>
        <dbReference type="EMBL" id="USS00338.1"/>
    </source>
</evidence>
<reference evidence="3" key="2">
    <citation type="submission" date="2022-06" db="EMBL/GenBank/DDBJ databases">
        <authorList>
            <person name="Holder M.E."/>
            <person name="Ajami N.J."/>
            <person name="Petrosino J.F."/>
        </authorList>
    </citation>
    <scope>NUCLEOTIDE SEQUENCE</scope>
    <source>
        <strain evidence="3">RMA 8861</strain>
    </source>
</reference>
<evidence type="ECO:0000313" key="4">
    <source>
        <dbReference type="Proteomes" id="UP000280586"/>
    </source>
</evidence>
<accession>A0A9N7JJI8</accession>
<keyword evidence="5" id="KW-1185">Reference proteome</keyword>
<feature type="transmembrane region" description="Helical" evidence="1">
    <location>
        <begin position="197"/>
        <end position="217"/>
    </location>
</feature>
<name>A0A9N7JJI8_CLOSE</name>
<dbReference type="GeneID" id="303559936"/>
<dbReference type="RefSeq" id="WP_120140540.1">
    <property type="nucleotide sequence ID" value="NZ_CP023671.1"/>
</dbReference>
<dbReference type="AlphaFoldDB" id="A0A9N7JJI8"/>
<feature type="transmembrane region" description="Helical" evidence="1">
    <location>
        <begin position="243"/>
        <end position="266"/>
    </location>
</feature>
<keyword evidence="1" id="KW-0472">Membrane</keyword>
<sequence>MNIIINELKKIFNIKSILVVGVICFLIYQMFIEFHIKIFPNGYPDTDTYEIAKRIVEEKGVLPKEGLEYLRGIENEYKIKATEYLKENKLAQELGITNYDEYADKVNNIHKKHYESENDMDKKINQLYDDIMFVNKVDAYWNLQGIEGFIMRVRGKKITDNMESLSKSQINRLNEIINSESYNDVLPELVFSNYNEFIINSAILILISVVFFIAPIFTKDKHNKLEYIQYSTKRGRKLYKDKILTSLIATFIIATVELGGLFYLYLTRENTVEMFYNSSINSIFRYKMNWFDVNFKEYIILCVVLVYIFAFAISLITCYISRKSDRYITLTGICILLAILLTSILRSNYMVYSGLGDLYIPRFFIEGILLIILLVGVTLINLRYRKEKRINI</sequence>
<protein>
    <submittedName>
        <fullName evidence="2">Uncharacterized protein</fullName>
    </submittedName>
</protein>
<keyword evidence="1" id="KW-0812">Transmembrane</keyword>
<keyword evidence="1" id="KW-1133">Transmembrane helix</keyword>
<evidence type="ECO:0000313" key="5">
    <source>
        <dbReference type="Proteomes" id="UP001055437"/>
    </source>
</evidence>
<dbReference type="EMBL" id="CP023671">
    <property type="protein sequence ID" value="AYE33778.1"/>
    <property type="molecule type" value="Genomic_DNA"/>
</dbReference>
<proteinExistence type="predicted"/>
<organism evidence="2 4">
    <name type="scientific">Clostridium septicum</name>
    <dbReference type="NCBI Taxonomy" id="1504"/>
    <lineage>
        <taxon>Bacteria</taxon>
        <taxon>Bacillati</taxon>
        <taxon>Bacillota</taxon>
        <taxon>Clostridia</taxon>
        <taxon>Eubacteriales</taxon>
        <taxon>Clostridiaceae</taxon>
        <taxon>Clostridium</taxon>
    </lineage>
</organism>
<feature type="transmembrane region" description="Helical" evidence="1">
    <location>
        <begin position="298"/>
        <end position="320"/>
    </location>
</feature>
<reference evidence="2 4" key="1">
    <citation type="submission" date="2017-09" db="EMBL/GenBank/DDBJ databases">
        <authorList>
            <person name="Thomas P."/>
            <person name="Seyboldt C."/>
        </authorList>
    </citation>
    <scope>NUCLEOTIDE SEQUENCE [LARGE SCALE GENOMIC DNA]</scope>
    <source>
        <strain evidence="2 4">DSM 7534</strain>
    </source>
</reference>
<feature type="transmembrane region" description="Helical" evidence="1">
    <location>
        <begin position="327"/>
        <end position="347"/>
    </location>
</feature>
<evidence type="ECO:0000313" key="2">
    <source>
        <dbReference type="EMBL" id="AYE33778.1"/>
    </source>
</evidence>
<dbReference type="EMBL" id="CP099799">
    <property type="protein sequence ID" value="USS00338.1"/>
    <property type="molecule type" value="Genomic_DNA"/>
</dbReference>